<evidence type="ECO:0000313" key="3">
    <source>
        <dbReference type="Proteomes" id="UP000267464"/>
    </source>
</evidence>
<reference evidence="2 3" key="1">
    <citation type="submission" date="2018-08" db="EMBL/GenBank/DDBJ databases">
        <authorList>
            <person name="Khan S.A."/>
            <person name="Jeon C.O."/>
            <person name="Chun B.H."/>
            <person name="Jeong S.E."/>
        </authorList>
    </citation>
    <scope>NUCLEOTIDE SEQUENCE [LARGE SCALE GENOMIC DNA]</scope>
    <source>
        <strain evidence="2 3">S-16</strain>
    </source>
</reference>
<dbReference type="EMBL" id="QUSW01000002">
    <property type="protein sequence ID" value="RQP25061.1"/>
    <property type="molecule type" value="Genomic_DNA"/>
</dbReference>
<gene>
    <name evidence="2" type="ORF">DZC73_09405</name>
</gene>
<dbReference type="AlphaFoldDB" id="A0A3N7HVQ4"/>
<feature type="signal peptide" evidence="1">
    <location>
        <begin position="1"/>
        <end position="25"/>
    </location>
</feature>
<feature type="chain" id="PRO_5018183431" evidence="1">
    <location>
        <begin position="26"/>
        <end position="275"/>
    </location>
</feature>
<dbReference type="RefSeq" id="WP_124539968.1">
    <property type="nucleotide sequence ID" value="NZ_QUSW01000002.1"/>
</dbReference>
<organism evidence="2 3">
    <name type="scientific">Piscinibacter terrae</name>
    <dbReference type="NCBI Taxonomy" id="2496871"/>
    <lineage>
        <taxon>Bacteria</taxon>
        <taxon>Pseudomonadati</taxon>
        <taxon>Pseudomonadota</taxon>
        <taxon>Betaproteobacteria</taxon>
        <taxon>Burkholderiales</taxon>
        <taxon>Sphaerotilaceae</taxon>
        <taxon>Piscinibacter</taxon>
    </lineage>
</organism>
<name>A0A3N7HVQ4_9BURK</name>
<comment type="caution">
    <text evidence="2">The sequence shown here is derived from an EMBL/GenBank/DDBJ whole genome shotgun (WGS) entry which is preliminary data.</text>
</comment>
<sequence length="275" mass="28934">MMLKTSLARRSACLLAAVLSFPLLARSAAPAGCTLVAGGGRAPLSADSQVNDRWNRLNFSFFDATAEAARETGDVEQAFFAAGATDTARNLQSLLSQASKAGCLRVAQVAVFTDDTRPEPELVFSLRVSPVKQDAAGSAASLGAAEFEKEYRYPATPESLGQVVPSRIADRAMREYREQSGPADTVNVYRGTGSAQCTGGGSTLAENQKRLTEAGIQVLSSSCGSTGRMYAQRCGGPTGDIHVFEIPASQKDAAIKQQFRMLSDLPGAQKAACPS</sequence>
<evidence type="ECO:0000256" key="1">
    <source>
        <dbReference type="SAM" id="SignalP"/>
    </source>
</evidence>
<keyword evidence="3" id="KW-1185">Reference proteome</keyword>
<accession>A0A3N7HVQ4</accession>
<proteinExistence type="predicted"/>
<dbReference type="OrthoDB" id="5294333at2"/>
<evidence type="ECO:0000313" key="2">
    <source>
        <dbReference type="EMBL" id="RQP25061.1"/>
    </source>
</evidence>
<reference evidence="2 3" key="2">
    <citation type="submission" date="2018-12" db="EMBL/GenBank/DDBJ databases">
        <title>Rhizobacter gummiphilus sp. nov., a rubber-degrading bacterium isolated from the soil of a botanical garden in Japan.</title>
        <authorList>
            <person name="Shunsuke S.S."/>
        </authorList>
    </citation>
    <scope>NUCLEOTIDE SEQUENCE [LARGE SCALE GENOMIC DNA]</scope>
    <source>
        <strain evidence="2 3">S-16</strain>
    </source>
</reference>
<keyword evidence="1" id="KW-0732">Signal</keyword>
<dbReference type="Proteomes" id="UP000267464">
    <property type="component" value="Unassembled WGS sequence"/>
</dbReference>
<protein>
    <submittedName>
        <fullName evidence="2">Uncharacterized protein</fullName>
    </submittedName>
</protein>